<dbReference type="InterPro" id="IPR001807">
    <property type="entry name" value="ClC"/>
</dbReference>
<keyword evidence="7 10" id="KW-0129">CBS domain</keyword>
<dbReference type="InterPro" id="IPR014743">
    <property type="entry name" value="Cl-channel_core"/>
</dbReference>
<feature type="transmembrane region" description="Helical" evidence="11">
    <location>
        <begin position="199"/>
        <end position="219"/>
    </location>
</feature>
<sequence length="828" mass="90650">MSDEEAGAAADAVAAAVDVERNEEPSVVVADAYTAVAFPGCEVFSSWLGRAEEDHVKDASLDTFMGRYYKVEDDGETEGNDAAASAADRRSKQEAVHANYELFDTPVWRARKRQLITKKLDYLKNKPNRCSRNATGEADLGMAINELDKIRRYGSRMLVIMIGVGMAVIGFAIVSAADGLHDVKINYAQTFMPDYRKGFAVHVGISLLYVTIAYIPVAYRPIIAGSGIDYAKAILNGITVPEASGLMTMLCKGVGIVFTSAASLPVGLEGPMIHSGLCLGANAWRIVPRNIPAFDTLFSDRSRRDFAAIGTSAGVAANICSPCSAAFTSPIGGILFAMEEGSSFWSIQLMWKCVNATATTLLAWFFLESAKKGFGPQTIPLKFALQNGDGETSFIFIAVHYWEYFLVAAIGIAAGLIGCAFVEINIRLTKLRRRLNFSKPLQLLEVIFFTVLMASLTWNLPLAYTVCKKDSFPDMEFIQFNCPDGEYNELATLLLATPSTYGLKHTFHAEAHAFTIQSLVIAGCVYLFVLLFLFGAKLVMGIFIPLLYAGSCFGRAIALSLKLDPFMYAVVGASALLCGVVRVVISLTVIVLVEATGLPYLMAPLLLANISARSVANKLSKSSIYEKLLELKDIPFLEEESPKALTHRMLHARDILSSRPLVKLPSEVEVAHLVQILKDYSSHGQFPVLHGEQFIGMISQSDLLVLLAHKGLFYSAADKGSDLQATHRTITHSELRRMYPDGPSLEDLEASLTEEDKSCYLDLAPYVQIAPYTFDAHGSAERTYELYRTLGLRSLIIVDNNAQPIGEVTRRDLYSFQQEEGSEKMKAA</sequence>
<evidence type="ECO:0000259" key="12">
    <source>
        <dbReference type="PROSITE" id="PS51371"/>
    </source>
</evidence>
<dbReference type="Gene3D" id="1.10.3080.10">
    <property type="entry name" value="Clc chloride channel"/>
    <property type="match status" value="1"/>
</dbReference>
<evidence type="ECO:0000256" key="6">
    <source>
        <dbReference type="ARBA" id="ARBA00023065"/>
    </source>
</evidence>
<evidence type="ECO:0000256" key="1">
    <source>
        <dbReference type="ARBA" id="ARBA00004141"/>
    </source>
</evidence>
<dbReference type="InterPro" id="IPR046342">
    <property type="entry name" value="CBS_dom_sf"/>
</dbReference>
<dbReference type="EMBL" id="JATAAI010000009">
    <property type="protein sequence ID" value="KAK1743507.1"/>
    <property type="molecule type" value="Genomic_DNA"/>
</dbReference>
<keyword evidence="9 11" id="KW-0868">Chloride</keyword>
<evidence type="ECO:0000313" key="14">
    <source>
        <dbReference type="Proteomes" id="UP001224775"/>
    </source>
</evidence>
<feature type="domain" description="CBS" evidence="12">
    <location>
        <begin position="766"/>
        <end position="823"/>
    </location>
</feature>
<keyword evidence="3 11" id="KW-0812">Transmembrane</keyword>
<dbReference type="Pfam" id="PF00654">
    <property type="entry name" value="Voltage_CLC"/>
    <property type="match status" value="1"/>
</dbReference>
<keyword evidence="4" id="KW-0677">Repeat</keyword>
<comment type="caution">
    <text evidence="13">The sequence shown here is derived from an EMBL/GenBank/DDBJ whole genome shotgun (WGS) entry which is preliminary data.</text>
</comment>
<keyword evidence="2 11" id="KW-0813">Transport</keyword>
<evidence type="ECO:0000256" key="9">
    <source>
        <dbReference type="ARBA" id="ARBA00023214"/>
    </source>
</evidence>
<comment type="similarity">
    <text evidence="11">Belongs to the chloride channel (TC 2.A.49) family.</text>
</comment>
<evidence type="ECO:0000256" key="4">
    <source>
        <dbReference type="ARBA" id="ARBA00022737"/>
    </source>
</evidence>
<dbReference type="Pfam" id="PF00571">
    <property type="entry name" value="CBS"/>
    <property type="match status" value="1"/>
</dbReference>
<evidence type="ECO:0000256" key="3">
    <source>
        <dbReference type="ARBA" id="ARBA00022692"/>
    </source>
</evidence>
<feature type="transmembrane region" description="Helical" evidence="11">
    <location>
        <begin position="401"/>
        <end position="422"/>
    </location>
</feature>
<dbReference type="PROSITE" id="PS51371">
    <property type="entry name" value="CBS"/>
    <property type="match status" value="2"/>
</dbReference>
<dbReference type="PANTHER" id="PTHR11689:SF136">
    <property type="entry name" value="H(+)_CL(-) EXCHANGE TRANSPORTER 7"/>
    <property type="match status" value="1"/>
</dbReference>
<dbReference type="InterPro" id="IPR000644">
    <property type="entry name" value="CBS_dom"/>
</dbReference>
<gene>
    <name evidence="13" type="ORF">QTG54_006128</name>
</gene>
<feature type="transmembrane region" description="Helical" evidence="11">
    <location>
        <begin position="542"/>
        <end position="561"/>
    </location>
</feature>
<evidence type="ECO:0000256" key="5">
    <source>
        <dbReference type="ARBA" id="ARBA00022989"/>
    </source>
</evidence>
<dbReference type="GO" id="GO:0005254">
    <property type="term" value="F:chloride channel activity"/>
    <property type="evidence" value="ECO:0007669"/>
    <property type="project" value="UniProtKB-UniRule"/>
</dbReference>
<evidence type="ECO:0000256" key="10">
    <source>
        <dbReference type="PROSITE-ProRule" id="PRU00703"/>
    </source>
</evidence>
<keyword evidence="14" id="KW-1185">Reference proteome</keyword>
<accession>A0AAD8YC98</accession>
<protein>
    <recommendedName>
        <fullName evidence="11">Chloride channel protein</fullName>
    </recommendedName>
</protein>
<evidence type="ECO:0000256" key="7">
    <source>
        <dbReference type="ARBA" id="ARBA00023122"/>
    </source>
</evidence>
<comment type="caution">
    <text evidence="11">Lacks conserved residue(s) required for the propagation of feature annotation.</text>
</comment>
<dbReference type="GO" id="GO:0016020">
    <property type="term" value="C:membrane"/>
    <property type="evidence" value="ECO:0007669"/>
    <property type="project" value="UniProtKB-SubCell"/>
</dbReference>
<dbReference type="InterPro" id="IPR051280">
    <property type="entry name" value="Cl-channel/antiporter"/>
</dbReference>
<feature type="transmembrane region" description="Helical" evidence="11">
    <location>
        <begin position="443"/>
        <end position="464"/>
    </location>
</feature>
<dbReference type="AlphaFoldDB" id="A0AAD8YC98"/>
<reference evidence="13" key="1">
    <citation type="submission" date="2023-06" db="EMBL/GenBank/DDBJ databases">
        <title>Survivors Of The Sea: Transcriptome response of Skeletonema marinoi to long-term dormancy.</title>
        <authorList>
            <person name="Pinder M.I.M."/>
            <person name="Kourtchenko O."/>
            <person name="Robertson E.K."/>
            <person name="Larsson T."/>
            <person name="Maumus F."/>
            <person name="Osuna-Cruz C.M."/>
            <person name="Vancaester E."/>
            <person name="Stenow R."/>
            <person name="Vandepoele K."/>
            <person name="Ploug H."/>
            <person name="Bruchert V."/>
            <person name="Godhe A."/>
            <person name="Topel M."/>
        </authorList>
    </citation>
    <scope>NUCLEOTIDE SEQUENCE</scope>
    <source>
        <strain evidence="13">R05AC</strain>
    </source>
</reference>
<proteinExistence type="inferred from homology"/>
<dbReference type="Proteomes" id="UP001224775">
    <property type="component" value="Unassembled WGS sequence"/>
</dbReference>
<keyword evidence="6 11" id="KW-0406">Ion transport</keyword>
<dbReference type="SUPFAM" id="SSF81340">
    <property type="entry name" value="Clc chloride channel"/>
    <property type="match status" value="1"/>
</dbReference>
<dbReference type="PANTHER" id="PTHR11689">
    <property type="entry name" value="CHLORIDE CHANNEL PROTEIN CLC FAMILY MEMBER"/>
    <property type="match status" value="1"/>
</dbReference>
<evidence type="ECO:0000256" key="8">
    <source>
        <dbReference type="ARBA" id="ARBA00023136"/>
    </source>
</evidence>
<feature type="transmembrane region" description="Helical" evidence="11">
    <location>
        <begin position="567"/>
        <end position="593"/>
    </location>
</feature>
<comment type="subcellular location">
    <subcellularLocation>
        <location evidence="1 11">Membrane</location>
        <topology evidence="1 11">Multi-pass membrane protein</topology>
    </subcellularLocation>
</comment>
<keyword evidence="5 11" id="KW-1133">Transmembrane helix</keyword>
<dbReference type="PRINTS" id="PR00762">
    <property type="entry name" value="CLCHANNEL"/>
</dbReference>
<feature type="domain" description="CBS" evidence="12">
    <location>
        <begin position="657"/>
        <end position="715"/>
    </location>
</feature>
<evidence type="ECO:0000256" key="11">
    <source>
        <dbReference type="RuleBase" id="RU361221"/>
    </source>
</evidence>
<name>A0AAD8YC98_9STRA</name>
<dbReference type="Gene3D" id="3.10.580.10">
    <property type="entry name" value="CBS-domain"/>
    <property type="match status" value="1"/>
</dbReference>
<evidence type="ECO:0000256" key="2">
    <source>
        <dbReference type="ARBA" id="ARBA00022448"/>
    </source>
</evidence>
<dbReference type="SMART" id="SM00116">
    <property type="entry name" value="CBS"/>
    <property type="match status" value="2"/>
</dbReference>
<evidence type="ECO:0000313" key="13">
    <source>
        <dbReference type="EMBL" id="KAK1743507.1"/>
    </source>
</evidence>
<feature type="transmembrane region" description="Helical" evidence="11">
    <location>
        <begin position="157"/>
        <end position="177"/>
    </location>
</feature>
<dbReference type="SUPFAM" id="SSF54631">
    <property type="entry name" value="CBS-domain pair"/>
    <property type="match status" value="1"/>
</dbReference>
<keyword evidence="8 11" id="KW-0472">Membrane</keyword>
<organism evidence="13 14">
    <name type="scientific">Skeletonema marinoi</name>
    <dbReference type="NCBI Taxonomy" id="267567"/>
    <lineage>
        <taxon>Eukaryota</taxon>
        <taxon>Sar</taxon>
        <taxon>Stramenopiles</taxon>
        <taxon>Ochrophyta</taxon>
        <taxon>Bacillariophyta</taxon>
        <taxon>Coscinodiscophyceae</taxon>
        <taxon>Thalassiosirophycidae</taxon>
        <taxon>Thalassiosirales</taxon>
        <taxon>Skeletonemataceae</taxon>
        <taxon>Skeletonema</taxon>
        <taxon>Skeletonema marinoi-dohrnii complex</taxon>
    </lineage>
</organism>
<feature type="transmembrane region" description="Helical" evidence="11">
    <location>
        <begin position="514"/>
        <end position="535"/>
    </location>
</feature>